<keyword evidence="2" id="KW-1185">Reference proteome</keyword>
<accession>A0A2R3ZAB8</accession>
<sequence>MKQTLTDEKFGNCLQTCVAYLLKKDLHHVPNFMLFEHHWWSSLVMYLGIHKYIPDFVNDEAPPADNNEYIVSLKFKRHSKGVSHAVVMKNGSVIFDPYPIINYSYDEAVIGGYYKIEKCN</sequence>
<dbReference type="OrthoDB" id="983041at2"/>
<gene>
    <name evidence="1" type="ORF">C7S20_19375</name>
</gene>
<evidence type="ECO:0000313" key="1">
    <source>
        <dbReference type="EMBL" id="AVR47238.1"/>
    </source>
</evidence>
<reference evidence="2" key="1">
    <citation type="submission" date="2018-03" db="EMBL/GenBank/DDBJ databases">
        <title>Gramella fulva sp. nov., isolated from a dry surface of tidal flat.</title>
        <authorList>
            <person name="Hwang S.H."/>
            <person name="Hwang W.M."/>
            <person name="Kang K."/>
            <person name="Ahn T.-Y."/>
        </authorList>
    </citation>
    <scope>NUCLEOTIDE SEQUENCE [LARGE SCALE GENOMIC DNA]</scope>
    <source>
        <strain evidence="2">SH35</strain>
    </source>
</reference>
<dbReference type="AlphaFoldDB" id="A0A2R3ZAB8"/>
<organism evidence="1 2">
    <name type="scientific">Christiangramia fulva</name>
    <dbReference type="NCBI Taxonomy" id="2126553"/>
    <lineage>
        <taxon>Bacteria</taxon>
        <taxon>Pseudomonadati</taxon>
        <taxon>Bacteroidota</taxon>
        <taxon>Flavobacteriia</taxon>
        <taxon>Flavobacteriales</taxon>
        <taxon>Flavobacteriaceae</taxon>
        <taxon>Christiangramia</taxon>
    </lineage>
</organism>
<evidence type="ECO:0000313" key="2">
    <source>
        <dbReference type="Proteomes" id="UP000241507"/>
    </source>
</evidence>
<proteinExistence type="predicted"/>
<dbReference type="RefSeq" id="WP_107014004.1">
    <property type="nucleotide sequence ID" value="NZ_CP028136.1"/>
</dbReference>
<protein>
    <recommendedName>
        <fullName evidence="3">Peptidase C39-like domain-containing protein</fullName>
    </recommendedName>
</protein>
<name>A0A2R3ZAB8_9FLAO</name>
<evidence type="ECO:0008006" key="3">
    <source>
        <dbReference type="Google" id="ProtNLM"/>
    </source>
</evidence>
<dbReference type="KEGG" id="grs:C7S20_19375"/>
<dbReference type="EMBL" id="CP028136">
    <property type="protein sequence ID" value="AVR47238.1"/>
    <property type="molecule type" value="Genomic_DNA"/>
</dbReference>
<dbReference type="Proteomes" id="UP000241507">
    <property type="component" value="Chromosome"/>
</dbReference>